<name>A0A2H3DHI9_ARMGA</name>
<gene>
    <name evidence="1" type="ORF">ARMGADRAFT_1168453</name>
</gene>
<accession>A0A2H3DHI9</accession>
<dbReference type="EMBL" id="KZ293677">
    <property type="protein sequence ID" value="PBK87723.1"/>
    <property type="molecule type" value="Genomic_DNA"/>
</dbReference>
<dbReference type="GO" id="GO:0003676">
    <property type="term" value="F:nucleic acid binding"/>
    <property type="evidence" value="ECO:0007669"/>
    <property type="project" value="InterPro"/>
</dbReference>
<sequence>MDTFINLTVDPEFAPELAFDVPATPPDSYEELAPVPINLEQKPFFNERQIQLSLLLLQIASYLLESSHFDSVHAICLAFSDNPFILSRPFFSRHLYLVVLPEHVNFLYCVRGCQDNTKTTAGVTAIAKQRLKIAICENQSKTTRPNEKPPCATSLLALSTLCQRTSSPVSKSRRRGSAEYGTASKLVSPLKVAAATVVGFQLFPTSLGYLTMDNNRIVNRDVKESCFFDDIPFYYGHNPTAHCAYCTRYFAGYFIDGTFMSSWDPCHDIKLVFTDGACSNNGQFNATAEMGVVMSAAPENQWSIAIDDSADPGALRTSQHAEASELSISHSSKRLVSHGRSLSWLRTLAIYVAEGTTKWFLQWQINRETFCSLRKAYRPPTLSFKLDNIVEDFKQTGFGAGFPKIGQEDNPEVDTFVEAAARINV</sequence>
<dbReference type="Proteomes" id="UP000217790">
    <property type="component" value="Unassembled WGS sequence"/>
</dbReference>
<evidence type="ECO:0000313" key="2">
    <source>
        <dbReference type="Proteomes" id="UP000217790"/>
    </source>
</evidence>
<proteinExistence type="predicted"/>
<dbReference type="Gene3D" id="3.30.420.10">
    <property type="entry name" value="Ribonuclease H-like superfamily/Ribonuclease H"/>
    <property type="match status" value="1"/>
</dbReference>
<dbReference type="InterPro" id="IPR036397">
    <property type="entry name" value="RNaseH_sf"/>
</dbReference>
<dbReference type="STRING" id="47427.A0A2H3DHI9"/>
<evidence type="ECO:0000313" key="1">
    <source>
        <dbReference type="EMBL" id="PBK87723.1"/>
    </source>
</evidence>
<dbReference type="InParanoid" id="A0A2H3DHI9"/>
<dbReference type="OrthoDB" id="407198at2759"/>
<protein>
    <submittedName>
        <fullName evidence="1">Uncharacterized protein</fullName>
    </submittedName>
</protein>
<organism evidence="1 2">
    <name type="scientific">Armillaria gallica</name>
    <name type="common">Bulbous honey fungus</name>
    <name type="synonym">Armillaria bulbosa</name>
    <dbReference type="NCBI Taxonomy" id="47427"/>
    <lineage>
        <taxon>Eukaryota</taxon>
        <taxon>Fungi</taxon>
        <taxon>Dikarya</taxon>
        <taxon>Basidiomycota</taxon>
        <taxon>Agaricomycotina</taxon>
        <taxon>Agaricomycetes</taxon>
        <taxon>Agaricomycetidae</taxon>
        <taxon>Agaricales</taxon>
        <taxon>Marasmiineae</taxon>
        <taxon>Physalacriaceae</taxon>
        <taxon>Armillaria</taxon>
    </lineage>
</organism>
<dbReference type="AlphaFoldDB" id="A0A2H3DHI9"/>
<keyword evidence="2" id="KW-1185">Reference proteome</keyword>
<reference evidence="2" key="1">
    <citation type="journal article" date="2017" name="Nat. Ecol. Evol.">
        <title>Genome expansion and lineage-specific genetic innovations in the forest pathogenic fungi Armillaria.</title>
        <authorList>
            <person name="Sipos G."/>
            <person name="Prasanna A.N."/>
            <person name="Walter M.C."/>
            <person name="O'Connor E."/>
            <person name="Balint B."/>
            <person name="Krizsan K."/>
            <person name="Kiss B."/>
            <person name="Hess J."/>
            <person name="Varga T."/>
            <person name="Slot J."/>
            <person name="Riley R."/>
            <person name="Boka B."/>
            <person name="Rigling D."/>
            <person name="Barry K."/>
            <person name="Lee J."/>
            <person name="Mihaltcheva S."/>
            <person name="LaButti K."/>
            <person name="Lipzen A."/>
            <person name="Waldron R."/>
            <person name="Moloney N.M."/>
            <person name="Sperisen C."/>
            <person name="Kredics L."/>
            <person name="Vagvoelgyi C."/>
            <person name="Patrignani A."/>
            <person name="Fitzpatrick D."/>
            <person name="Nagy I."/>
            <person name="Doyle S."/>
            <person name="Anderson J.B."/>
            <person name="Grigoriev I.V."/>
            <person name="Gueldener U."/>
            <person name="Muensterkoetter M."/>
            <person name="Nagy L.G."/>
        </authorList>
    </citation>
    <scope>NUCLEOTIDE SEQUENCE [LARGE SCALE GENOMIC DNA]</scope>
    <source>
        <strain evidence="2">Ar21-2</strain>
    </source>
</reference>